<gene>
    <name evidence="6" type="ORF">KIN20_029577</name>
</gene>
<evidence type="ECO:0000313" key="7">
    <source>
        <dbReference type="Proteomes" id="UP001196413"/>
    </source>
</evidence>
<keyword evidence="4" id="KW-0449">Lipoprotein</keyword>
<evidence type="ECO:0000313" key="6">
    <source>
        <dbReference type="EMBL" id="KAJ1368448.1"/>
    </source>
</evidence>
<dbReference type="GO" id="GO:0007030">
    <property type="term" value="P:Golgi organization"/>
    <property type="evidence" value="ECO:0007669"/>
    <property type="project" value="TreeGrafter"/>
</dbReference>
<protein>
    <recommendedName>
        <fullName evidence="2">Dymeclin</fullName>
    </recommendedName>
</protein>
<comment type="similarity">
    <text evidence="1">Belongs to the dymeclin family.</text>
</comment>
<dbReference type="Pfam" id="PF09742">
    <property type="entry name" value="Dymeclin"/>
    <property type="match status" value="1"/>
</dbReference>
<comment type="caution">
    <text evidence="6">The sequence shown here is derived from an EMBL/GenBank/DDBJ whole genome shotgun (WGS) entry which is preliminary data.</text>
</comment>
<reference evidence="6" key="1">
    <citation type="submission" date="2021-06" db="EMBL/GenBank/DDBJ databases">
        <title>Parelaphostrongylus tenuis whole genome reference sequence.</title>
        <authorList>
            <person name="Garwood T.J."/>
            <person name="Larsen P.A."/>
            <person name="Fountain-Jones N.M."/>
            <person name="Garbe J.R."/>
            <person name="Macchietto M.G."/>
            <person name="Kania S.A."/>
            <person name="Gerhold R.W."/>
            <person name="Richards J.E."/>
            <person name="Wolf T.M."/>
        </authorList>
    </citation>
    <scope>NUCLEOTIDE SEQUENCE</scope>
    <source>
        <strain evidence="6">MNPRO001-30</strain>
        <tissue evidence="6">Meninges</tissue>
    </source>
</reference>
<evidence type="ECO:0000256" key="5">
    <source>
        <dbReference type="SAM" id="MobiDB-lite"/>
    </source>
</evidence>
<name>A0AAD5R2Z5_PARTN</name>
<dbReference type="AlphaFoldDB" id="A0AAD5R2Z5"/>
<feature type="region of interest" description="Disordered" evidence="5">
    <location>
        <begin position="138"/>
        <end position="157"/>
    </location>
</feature>
<keyword evidence="3" id="KW-0519">Myristate</keyword>
<organism evidence="6 7">
    <name type="scientific">Parelaphostrongylus tenuis</name>
    <name type="common">Meningeal worm</name>
    <dbReference type="NCBI Taxonomy" id="148309"/>
    <lineage>
        <taxon>Eukaryota</taxon>
        <taxon>Metazoa</taxon>
        <taxon>Ecdysozoa</taxon>
        <taxon>Nematoda</taxon>
        <taxon>Chromadorea</taxon>
        <taxon>Rhabditida</taxon>
        <taxon>Rhabditina</taxon>
        <taxon>Rhabditomorpha</taxon>
        <taxon>Strongyloidea</taxon>
        <taxon>Metastrongylidae</taxon>
        <taxon>Parelaphostrongylus</taxon>
    </lineage>
</organism>
<dbReference type="PANTHER" id="PTHR12895">
    <property type="entry name" value="DYMECLIN"/>
    <property type="match status" value="1"/>
</dbReference>
<dbReference type="Proteomes" id="UP001196413">
    <property type="component" value="Unassembled WGS sequence"/>
</dbReference>
<sequence length="459" mass="51383">MGGRISAETVIADNGPLKKFSGAEPINDNDPFWNKLLSFNLKIDDHDTAQIHAFDDSLNDFLQSLMYNNQTSGNFAAFIRVFLRLSKELKTSERFENIIFLWQASNALIILRYICKFLTQRMSESEFVKAFTSSVSTASSSVGSSRDESDSENDSDCECQYSSTAERVLDTLIDILADLPVNETTMAIHVECVKCLIVMLSSQLYNETVVNTSVVFSYFITGACSRRAAVLTKTLLHNYLVHNTEYHTFKKTNGGSIVLQIAASVWSFVQAATSEEEDSGNVQDYPLTLGSLSILLLLNLACHHPAKGCNPFKETLALFQNSQEVSSLVAEKVTFKLDYNSLYERLCATACQEPPMLLLYLLLHRNSGFKNFVLSRINLENLVLPVLRILHDGVASLSSNSHHMYLALIVMLILSEDDFFCKIIHETMINDVCWLDNDRPIREISLGGLCVMVFCPYGS</sequence>
<evidence type="ECO:0000256" key="3">
    <source>
        <dbReference type="ARBA" id="ARBA00022707"/>
    </source>
</evidence>
<evidence type="ECO:0000256" key="4">
    <source>
        <dbReference type="ARBA" id="ARBA00023288"/>
    </source>
</evidence>
<keyword evidence="7" id="KW-1185">Reference proteome</keyword>
<dbReference type="PANTHER" id="PTHR12895:SF9">
    <property type="entry name" value="DYMECLIN"/>
    <property type="match status" value="1"/>
</dbReference>
<evidence type="ECO:0000256" key="1">
    <source>
        <dbReference type="ARBA" id="ARBA00010603"/>
    </source>
</evidence>
<dbReference type="GO" id="GO:0005794">
    <property type="term" value="C:Golgi apparatus"/>
    <property type="evidence" value="ECO:0007669"/>
    <property type="project" value="TreeGrafter"/>
</dbReference>
<proteinExistence type="inferred from homology"/>
<dbReference type="EMBL" id="JAHQIW010006189">
    <property type="protein sequence ID" value="KAJ1368448.1"/>
    <property type="molecule type" value="Genomic_DNA"/>
</dbReference>
<accession>A0AAD5R2Z5</accession>
<evidence type="ECO:0000256" key="2">
    <source>
        <dbReference type="ARBA" id="ARBA00015736"/>
    </source>
</evidence>
<dbReference type="InterPro" id="IPR019142">
    <property type="entry name" value="Dymeclin"/>
</dbReference>